<dbReference type="GO" id="GO:0019316">
    <property type="term" value="P:D-allose catabolic process"/>
    <property type="evidence" value="ECO:0007669"/>
    <property type="project" value="TreeGrafter"/>
</dbReference>
<feature type="binding site" evidence="4">
    <location>
        <position position="132"/>
    </location>
    <ligand>
        <name>D-ribulose 5-phosphate</name>
        <dbReference type="ChEBI" id="CHEBI:58121"/>
    </ligand>
</feature>
<dbReference type="PIRSF" id="PIRSF005384">
    <property type="entry name" value="RpiB_LacA_B"/>
    <property type="match status" value="1"/>
</dbReference>
<dbReference type="AlphaFoldDB" id="A0A7L4URA2"/>
<feature type="binding site" evidence="4">
    <location>
        <position position="136"/>
    </location>
    <ligand>
        <name>D-ribulose 5-phosphate</name>
        <dbReference type="ChEBI" id="CHEBI:58121"/>
    </ligand>
</feature>
<dbReference type="NCBIfam" id="TIGR00689">
    <property type="entry name" value="rpiB_lacA_lacB"/>
    <property type="match status" value="1"/>
</dbReference>
<gene>
    <name evidence="5" type="ORF">C7377_0337</name>
</gene>
<reference evidence="5 6" key="1">
    <citation type="submission" date="2018-05" db="EMBL/GenBank/DDBJ databases">
        <title>Genomic Encyclopedia of Type Strains, Phase IV (KMG-IV): sequencing the most valuable type-strain genomes for metagenomic binning, comparative biology and taxonomic classification.</title>
        <authorList>
            <person name="Goeker M."/>
        </authorList>
    </citation>
    <scope>NUCLEOTIDE SEQUENCE [LARGE SCALE GENOMIC DNA]</scope>
    <source>
        <strain evidence="5 6">DSM 28579</strain>
    </source>
</reference>
<feature type="active site" description="Proton donor" evidence="3">
    <location>
        <position position="98"/>
    </location>
</feature>
<feature type="active site" description="Proton acceptor" evidence="3">
    <location>
        <position position="65"/>
    </location>
</feature>
<organism evidence="5 6">
    <name type="scientific">Balneicella halophila</name>
    <dbReference type="NCBI Taxonomy" id="1537566"/>
    <lineage>
        <taxon>Bacteria</taxon>
        <taxon>Pseudomonadati</taxon>
        <taxon>Bacteroidota</taxon>
        <taxon>Bacteroidia</taxon>
        <taxon>Bacteroidales</taxon>
        <taxon>Balneicellaceae</taxon>
        <taxon>Balneicella</taxon>
    </lineage>
</organism>
<dbReference type="NCBIfam" id="TIGR01120">
    <property type="entry name" value="rpiB"/>
    <property type="match status" value="1"/>
</dbReference>
<dbReference type="PANTHER" id="PTHR30345">
    <property type="entry name" value="RIBOSE-5-PHOSPHATE ISOMERASE B"/>
    <property type="match status" value="1"/>
</dbReference>
<comment type="caution">
    <text evidence="5">The sequence shown here is derived from an EMBL/GenBank/DDBJ whole genome shotgun (WGS) entry which is preliminary data.</text>
</comment>
<feature type="binding site" evidence="4">
    <location>
        <position position="99"/>
    </location>
    <ligand>
        <name>D-ribulose 5-phosphate</name>
        <dbReference type="ChEBI" id="CHEBI:58121"/>
    </ligand>
</feature>
<accession>A0A7L4URA2</accession>
<evidence type="ECO:0000256" key="1">
    <source>
        <dbReference type="ARBA" id="ARBA00008754"/>
    </source>
</evidence>
<dbReference type="Pfam" id="PF02502">
    <property type="entry name" value="LacAB_rpiB"/>
    <property type="match status" value="1"/>
</dbReference>
<dbReference type="EMBL" id="QENZ01000003">
    <property type="protein sequence ID" value="PVX52042.1"/>
    <property type="molecule type" value="Genomic_DNA"/>
</dbReference>
<sequence>MKIGIAADHAGVGYKDKIKKYLENKGFDVTDFGTNGTDSVDYPDFAHQLGKAIDDGVCDKGVVICGSGNGITMTVNKHQNVRAALCWSKQLAELARQHNNANVLGLPARFIAYELAEEITEVFFTTDFEGGRHERRVNKIACS</sequence>
<proteinExistence type="inferred from homology"/>
<dbReference type="Proteomes" id="UP000251835">
    <property type="component" value="Unassembled WGS sequence"/>
</dbReference>
<dbReference type="NCBIfam" id="NF004051">
    <property type="entry name" value="PRK05571.1"/>
    <property type="match status" value="1"/>
</dbReference>
<dbReference type="OrthoDB" id="1778624at2"/>
<evidence type="ECO:0000256" key="2">
    <source>
        <dbReference type="ARBA" id="ARBA00023235"/>
    </source>
</evidence>
<dbReference type="InterPro" id="IPR004785">
    <property type="entry name" value="RpiB"/>
</dbReference>
<dbReference type="Gene3D" id="3.40.1400.10">
    <property type="entry name" value="Sugar-phosphate isomerase, RpiB/LacA/LacB"/>
    <property type="match status" value="1"/>
</dbReference>
<feature type="binding site" evidence="4">
    <location>
        <position position="109"/>
    </location>
    <ligand>
        <name>D-ribulose 5-phosphate</name>
        <dbReference type="ChEBI" id="CHEBI:58121"/>
    </ligand>
</feature>
<dbReference type="SUPFAM" id="SSF89623">
    <property type="entry name" value="Ribose/Galactose isomerase RpiB/AlsB"/>
    <property type="match status" value="1"/>
</dbReference>
<feature type="binding site" evidence="4">
    <location>
        <begin position="8"/>
        <end position="9"/>
    </location>
    <ligand>
        <name>D-ribulose 5-phosphate</name>
        <dbReference type="ChEBI" id="CHEBI:58121"/>
    </ligand>
</feature>
<evidence type="ECO:0000313" key="5">
    <source>
        <dbReference type="EMBL" id="PVX52042.1"/>
    </source>
</evidence>
<dbReference type="GO" id="GO:0009052">
    <property type="term" value="P:pentose-phosphate shunt, non-oxidative branch"/>
    <property type="evidence" value="ECO:0007669"/>
    <property type="project" value="TreeGrafter"/>
</dbReference>
<dbReference type="InterPro" id="IPR036569">
    <property type="entry name" value="RpiB_LacA_LacB_sf"/>
</dbReference>
<evidence type="ECO:0000256" key="4">
    <source>
        <dbReference type="PIRSR" id="PIRSR005384-2"/>
    </source>
</evidence>
<dbReference type="GO" id="GO:0004751">
    <property type="term" value="F:ribose-5-phosphate isomerase activity"/>
    <property type="evidence" value="ECO:0007669"/>
    <property type="project" value="TreeGrafter"/>
</dbReference>
<evidence type="ECO:0000313" key="6">
    <source>
        <dbReference type="Proteomes" id="UP000251835"/>
    </source>
</evidence>
<keyword evidence="2 5" id="KW-0413">Isomerase</keyword>
<dbReference type="RefSeq" id="WP_116495603.1">
    <property type="nucleotide sequence ID" value="NZ_QENZ01000003.1"/>
</dbReference>
<feature type="binding site" evidence="4">
    <location>
        <begin position="66"/>
        <end position="70"/>
    </location>
    <ligand>
        <name>D-ribulose 5-phosphate</name>
        <dbReference type="ChEBI" id="CHEBI:58121"/>
    </ligand>
</feature>
<dbReference type="PANTHER" id="PTHR30345:SF0">
    <property type="entry name" value="DNA DAMAGE-REPAIR_TOLERATION PROTEIN DRT102"/>
    <property type="match status" value="1"/>
</dbReference>
<dbReference type="InterPro" id="IPR003500">
    <property type="entry name" value="RpiB_LacA_LacB"/>
</dbReference>
<keyword evidence="6" id="KW-1185">Reference proteome</keyword>
<comment type="similarity">
    <text evidence="1">Belongs to the LacAB/RpiB family.</text>
</comment>
<protein>
    <submittedName>
        <fullName evidence="5">Ribose 5-phosphate isomerase B</fullName>
    </submittedName>
</protein>
<evidence type="ECO:0000256" key="3">
    <source>
        <dbReference type="PIRSR" id="PIRSR005384-1"/>
    </source>
</evidence>
<name>A0A7L4URA2_BALHA</name>